<dbReference type="EMBL" id="CAKKNE010000005">
    <property type="protein sequence ID" value="CAH0376765.1"/>
    <property type="molecule type" value="Genomic_DNA"/>
</dbReference>
<dbReference type="AlphaFoldDB" id="A0A8J2X303"/>
<accession>A0A8J2X303</accession>
<evidence type="ECO:0000313" key="2">
    <source>
        <dbReference type="EMBL" id="CAH0376765.1"/>
    </source>
</evidence>
<evidence type="ECO:0000313" key="3">
    <source>
        <dbReference type="Proteomes" id="UP000789595"/>
    </source>
</evidence>
<dbReference type="SUPFAM" id="SSF53335">
    <property type="entry name" value="S-adenosyl-L-methionine-dependent methyltransferases"/>
    <property type="match status" value="1"/>
</dbReference>
<feature type="chain" id="PRO_5035201634" description="Methyltransferase FkbM domain-containing protein" evidence="1">
    <location>
        <begin position="16"/>
        <end position="396"/>
    </location>
</feature>
<evidence type="ECO:0008006" key="4">
    <source>
        <dbReference type="Google" id="ProtNLM"/>
    </source>
</evidence>
<keyword evidence="1" id="KW-0732">Signal</keyword>
<reference evidence="2" key="1">
    <citation type="submission" date="2021-11" db="EMBL/GenBank/DDBJ databases">
        <authorList>
            <consortium name="Genoscope - CEA"/>
            <person name="William W."/>
        </authorList>
    </citation>
    <scope>NUCLEOTIDE SEQUENCE</scope>
</reference>
<proteinExistence type="predicted"/>
<dbReference type="Proteomes" id="UP000789595">
    <property type="component" value="Unassembled WGS sequence"/>
</dbReference>
<name>A0A8J2X303_9STRA</name>
<sequence>MRALLLLGLAPASSSLLRRWWAGGNATAHRLFTPSPRAEENLLASYYDPRAVAWCERKYRELPGVVTGCGFRAIKRDWLHKYDCGHVVRHLAEADAVSAPDIVAAARVYAGNCPFFIDDRPWPEPGRFVYFGEASKRRRAAVTPPAAWRPWVCDGTVAIDVGAAWGDTATSMALAAGPRGAVFALELIPALHHHNVVNALANRNLSRLIPVNVAVRGPGAGKLPKTVRAVRVWRWFSQALPHLRKHVSFVKIDVDALSALTAVELLEDLEAADERPVIKAEWFGGDRKRGCTRETEKVWEAARTAGYGVFAADATTSLESCAAALARARAHDGGAFPGGGGSLYADLYLLPGGISAVARRCPPVLPKSAAVPALPIGRGDVLPGGRGRRRRRRRGR</sequence>
<organism evidence="2 3">
    <name type="scientific">Pelagomonas calceolata</name>
    <dbReference type="NCBI Taxonomy" id="35677"/>
    <lineage>
        <taxon>Eukaryota</taxon>
        <taxon>Sar</taxon>
        <taxon>Stramenopiles</taxon>
        <taxon>Ochrophyta</taxon>
        <taxon>Pelagophyceae</taxon>
        <taxon>Pelagomonadales</taxon>
        <taxon>Pelagomonadaceae</taxon>
        <taxon>Pelagomonas</taxon>
    </lineage>
</organism>
<evidence type="ECO:0000256" key="1">
    <source>
        <dbReference type="SAM" id="SignalP"/>
    </source>
</evidence>
<feature type="signal peptide" evidence="1">
    <location>
        <begin position="1"/>
        <end position="15"/>
    </location>
</feature>
<keyword evidence="3" id="KW-1185">Reference proteome</keyword>
<dbReference type="InterPro" id="IPR029063">
    <property type="entry name" value="SAM-dependent_MTases_sf"/>
</dbReference>
<gene>
    <name evidence="2" type="ORF">PECAL_5P13580</name>
</gene>
<dbReference type="Gene3D" id="3.40.50.150">
    <property type="entry name" value="Vaccinia Virus protein VP39"/>
    <property type="match status" value="1"/>
</dbReference>
<protein>
    <recommendedName>
        <fullName evidence="4">Methyltransferase FkbM domain-containing protein</fullName>
    </recommendedName>
</protein>
<comment type="caution">
    <text evidence="2">The sequence shown here is derived from an EMBL/GenBank/DDBJ whole genome shotgun (WGS) entry which is preliminary data.</text>
</comment>